<protein>
    <recommendedName>
        <fullName evidence="4">HMG box domain-containing protein</fullName>
    </recommendedName>
</protein>
<gene>
    <name evidence="5" type="ORF">CTEN210_07293</name>
</gene>
<dbReference type="PROSITE" id="PS50118">
    <property type="entry name" value="HMG_BOX_2"/>
    <property type="match status" value="3"/>
</dbReference>
<evidence type="ECO:0000313" key="5">
    <source>
        <dbReference type="EMBL" id="GFH50817.1"/>
    </source>
</evidence>
<feature type="domain" description="HMG box" evidence="4">
    <location>
        <begin position="287"/>
        <end position="355"/>
    </location>
</feature>
<feature type="compositionally biased region" description="Basic and acidic residues" evidence="3">
    <location>
        <begin position="243"/>
        <end position="253"/>
    </location>
</feature>
<evidence type="ECO:0000313" key="6">
    <source>
        <dbReference type="Proteomes" id="UP001054902"/>
    </source>
</evidence>
<feature type="compositionally biased region" description="Basic and acidic residues" evidence="3">
    <location>
        <begin position="537"/>
        <end position="547"/>
    </location>
</feature>
<feature type="DNA-binding region" description="HMG box" evidence="2">
    <location>
        <begin position="581"/>
        <end position="649"/>
    </location>
</feature>
<feature type="compositionally biased region" description="Basic and acidic residues" evidence="3">
    <location>
        <begin position="364"/>
        <end position="383"/>
    </location>
</feature>
<evidence type="ECO:0000259" key="4">
    <source>
        <dbReference type="PROSITE" id="PS50118"/>
    </source>
</evidence>
<evidence type="ECO:0000256" key="2">
    <source>
        <dbReference type="PROSITE-ProRule" id="PRU00267"/>
    </source>
</evidence>
<dbReference type="Gene3D" id="1.10.30.10">
    <property type="entry name" value="High mobility group box domain"/>
    <property type="match status" value="3"/>
</dbReference>
<feature type="DNA-binding region" description="HMG box" evidence="2">
    <location>
        <begin position="287"/>
        <end position="355"/>
    </location>
</feature>
<feature type="compositionally biased region" description="Basic and acidic residues" evidence="3">
    <location>
        <begin position="425"/>
        <end position="434"/>
    </location>
</feature>
<feature type="compositionally biased region" description="Basic residues" evidence="3">
    <location>
        <begin position="391"/>
        <end position="405"/>
    </location>
</feature>
<dbReference type="PANTHER" id="PTHR48112:SF5">
    <property type="entry name" value="BOX PROTEIN, PUTATIVE (AFU_ORTHOLOGUE AFUA_1G04550)-RELATED"/>
    <property type="match status" value="1"/>
</dbReference>
<dbReference type="SMART" id="SM00398">
    <property type="entry name" value="HMG"/>
    <property type="match status" value="3"/>
</dbReference>
<feature type="DNA-binding region" description="HMG box" evidence="2">
    <location>
        <begin position="412"/>
        <end position="480"/>
    </location>
</feature>
<evidence type="ECO:0000256" key="1">
    <source>
        <dbReference type="ARBA" id="ARBA00023125"/>
    </source>
</evidence>
<name>A0AAD3CRF9_9STRA</name>
<keyword evidence="2" id="KW-0539">Nucleus</keyword>
<feature type="domain" description="HMG box" evidence="4">
    <location>
        <begin position="412"/>
        <end position="480"/>
    </location>
</feature>
<comment type="caution">
    <text evidence="5">The sequence shown here is derived from an EMBL/GenBank/DDBJ whole genome shotgun (WGS) entry which is preliminary data.</text>
</comment>
<feature type="compositionally biased region" description="Basic residues" evidence="3">
    <location>
        <begin position="267"/>
        <end position="280"/>
    </location>
</feature>
<dbReference type="InterPro" id="IPR050342">
    <property type="entry name" value="HMGB"/>
</dbReference>
<accession>A0AAD3CRF9</accession>
<proteinExistence type="predicted"/>
<feature type="domain" description="HMG box" evidence="4">
    <location>
        <begin position="581"/>
        <end position="649"/>
    </location>
</feature>
<feature type="region of interest" description="Disordered" evidence="3">
    <location>
        <begin position="478"/>
        <end position="592"/>
    </location>
</feature>
<feature type="compositionally biased region" description="Basic and acidic residues" evidence="3">
    <location>
        <begin position="320"/>
        <end position="330"/>
    </location>
</feature>
<feature type="compositionally biased region" description="Basic residues" evidence="3">
    <location>
        <begin position="561"/>
        <end position="574"/>
    </location>
</feature>
<sequence length="659" mass="73909">MQFKRIILSFVADAASDSAPIHQLREKSMSRIITTLSESEQSQSVASFIMDKVVDNISFQLAIHRYFLSDVDNCDLDLTCGGEKRVKVMIRKLNSKDGVASKVIYIRGLVSDDSGSNSRVSSIDIRDELKAHLLCYPDGKDMEIHICASDLQLAHFLSNSSESEEEEELEKVILITLDEDNSVVKIHDDPDMNEIKEFTKNDKKATFTNASNKSGKRKATSTDSEKPNKNAKTTAAEPEQTEEAPKTPEKTTTDTDEPPTVETTQKSSKKSKNSPKKSKKAKDPDAPKRPLTAYMKWSNANRSRIAEDHPNLDFGGIAKETSKQWKKIPADEKATLEAAYQKEKKKFDSEKPNKNAKTTAAEPEQAKEAPKTPEKTTTDKDEPPTVETTKKSSKKSKNSSKKSKKAKDPNEPEKPLTAFFRWSHSNRDRIKKNNPDLAFGDLSKEMGKQWKKVPAEEKTALKAAYEEEKKKYDKQIEKYNKKNGDSDKSKKTADQAVNASESTPSTKNGKRKATSTDSEKPNKNAKTTAAEPEQTEEAPKTPEKTTTDTDEPPTVETTQKSSKKSKNSPKKSKKAKDPDAPKRPLTAYMKWSNANRSRIAEDHPNLDFGGIAKETSKQWKKIPADEKATLEAAYQKEKKKYDKQIEKYNKKKKNSSEAK</sequence>
<dbReference type="EMBL" id="BLLK01000040">
    <property type="protein sequence ID" value="GFH50817.1"/>
    <property type="molecule type" value="Genomic_DNA"/>
</dbReference>
<dbReference type="InterPro" id="IPR009071">
    <property type="entry name" value="HMG_box_dom"/>
</dbReference>
<reference evidence="5 6" key="1">
    <citation type="journal article" date="2021" name="Sci. Rep.">
        <title>The genome of the diatom Chaetoceros tenuissimus carries an ancient integrated fragment of an extant virus.</title>
        <authorList>
            <person name="Hongo Y."/>
            <person name="Kimura K."/>
            <person name="Takaki Y."/>
            <person name="Yoshida Y."/>
            <person name="Baba S."/>
            <person name="Kobayashi G."/>
            <person name="Nagasaki K."/>
            <person name="Hano T."/>
            <person name="Tomaru Y."/>
        </authorList>
    </citation>
    <scope>NUCLEOTIDE SEQUENCE [LARGE SCALE GENOMIC DNA]</scope>
    <source>
        <strain evidence="5 6">NIES-3715</strain>
    </source>
</reference>
<feature type="region of interest" description="Disordered" evidence="3">
    <location>
        <begin position="636"/>
        <end position="659"/>
    </location>
</feature>
<dbReference type="PANTHER" id="PTHR48112">
    <property type="entry name" value="HIGH MOBILITY GROUP PROTEIN DSP1"/>
    <property type="match status" value="1"/>
</dbReference>
<dbReference type="GO" id="GO:0005634">
    <property type="term" value="C:nucleus"/>
    <property type="evidence" value="ECO:0007669"/>
    <property type="project" value="UniProtKB-UniRule"/>
</dbReference>
<dbReference type="GO" id="GO:0003677">
    <property type="term" value="F:DNA binding"/>
    <property type="evidence" value="ECO:0007669"/>
    <property type="project" value="UniProtKB-UniRule"/>
</dbReference>
<organism evidence="5 6">
    <name type="scientific">Chaetoceros tenuissimus</name>
    <dbReference type="NCBI Taxonomy" id="426638"/>
    <lineage>
        <taxon>Eukaryota</taxon>
        <taxon>Sar</taxon>
        <taxon>Stramenopiles</taxon>
        <taxon>Ochrophyta</taxon>
        <taxon>Bacillariophyta</taxon>
        <taxon>Coscinodiscophyceae</taxon>
        <taxon>Chaetocerotophycidae</taxon>
        <taxon>Chaetocerotales</taxon>
        <taxon>Chaetocerotaceae</taxon>
        <taxon>Chaetoceros</taxon>
    </lineage>
</organism>
<evidence type="ECO:0000256" key="3">
    <source>
        <dbReference type="SAM" id="MobiDB-lite"/>
    </source>
</evidence>
<feature type="region of interest" description="Disordered" evidence="3">
    <location>
        <begin position="206"/>
        <end position="330"/>
    </location>
</feature>
<feature type="compositionally biased region" description="Basic and acidic residues" evidence="3">
    <location>
        <begin position="343"/>
        <end position="353"/>
    </location>
</feature>
<dbReference type="Pfam" id="PF00505">
    <property type="entry name" value="HMG_box"/>
    <property type="match status" value="3"/>
</dbReference>
<feature type="compositionally biased region" description="Basic and acidic residues" evidence="3">
    <location>
        <begin position="478"/>
        <end position="493"/>
    </location>
</feature>
<feature type="compositionally biased region" description="Polar residues" evidence="3">
    <location>
        <begin position="495"/>
        <end position="507"/>
    </location>
</feature>
<dbReference type="SUPFAM" id="SSF47095">
    <property type="entry name" value="HMG-box"/>
    <property type="match status" value="3"/>
</dbReference>
<keyword evidence="1 2" id="KW-0238">DNA-binding</keyword>
<feature type="region of interest" description="Disordered" evidence="3">
    <location>
        <begin position="343"/>
        <end position="441"/>
    </location>
</feature>
<dbReference type="AlphaFoldDB" id="A0AAD3CRF9"/>
<keyword evidence="6" id="KW-1185">Reference proteome</keyword>
<dbReference type="Proteomes" id="UP001054902">
    <property type="component" value="Unassembled WGS sequence"/>
</dbReference>
<dbReference type="InterPro" id="IPR036910">
    <property type="entry name" value="HMG_box_dom_sf"/>
</dbReference>